<feature type="transmembrane region" description="Helical" evidence="1">
    <location>
        <begin position="31"/>
        <end position="50"/>
    </location>
</feature>
<evidence type="ECO:0000313" key="2">
    <source>
        <dbReference type="EMBL" id="AWR94564.1"/>
    </source>
</evidence>
<dbReference type="Proteomes" id="UP000248044">
    <property type="component" value="Chromosome"/>
</dbReference>
<dbReference type="RefSeq" id="WP_110270445.1">
    <property type="nucleotide sequence ID" value="NZ_CP029289.2"/>
</dbReference>
<dbReference type="InterPro" id="IPR002849">
    <property type="entry name" value="DUF131"/>
</dbReference>
<dbReference type="KEGG" id="abri:DFR85_08115"/>
<feature type="transmembrane region" description="Helical" evidence="1">
    <location>
        <begin position="6"/>
        <end position="24"/>
    </location>
</feature>
<dbReference type="GeneID" id="36832113"/>
<reference evidence="2 3" key="1">
    <citation type="submission" date="2018-05" db="EMBL/GenBank/DDBJ databases">
        <title>Complete Genome Sequences of Extremely Thermoacidophilic, Metal-Mobilizing Type-Strain Members of the Archaeal Family Sulfolobaceae: Acidianus brierleyi DSM-1651T, Acidianus sulfidivorans DSM-18786T, Metallosphaera hakonensis DSM-7519T, and Metallosphaera prunae DSM-10039T.</title>
        <authorList>
            <person name="Counts J.A."/>
            <person name="Kelly R.M."/>
        </authorList>
    </citation>
    <scope>NUCLEOTIDE SEQUENCE [LARGE SCALE GENOMIC DNA]</scope>
    <source>
        <strain evidence="2 3">DSM 1651</strain>
    </source>
</reference>
<keyword evidence="1" id="KW-1133">Transmembrane helix</keyword>
<protein>
    <recommendedName>
        <fullName evidence="4">DUF131 domain-containing protein</fullName>
    </recommendedName>
</protein>
<gene>
    <name evidence="2" type="ORF">DFR85_08115</name>
</gene>
<proteinExistence type="predicted"/>
<dbReference type="AlphaFoldDB" id="A0A2U9IF44"/>
<keyword evidence="3" id="KW-1185">Reference proteome</keyword>
<evidence type="ECO:0000256" key="1">
    <source>
        <dbReference type="SAM" id="Phobius"/>
    </source>
</evidence>
<name>A0A2U9IF44_9CREN</name>
<organism evidence="2 3">
    <name type="scientific">Acidianus brierleyi</name>
    <dbReference type="NCBI Taxonomy" id="41673"/>
    <lineage>
        <taxon>Archaea</taxon>
        <taxon>Thermoproteota</taxon>
        <taxon>Thermoprotei</taxon>
        <taxon>Sulfolobales</taxon>
        <taxon>Sulfolobaceae</taxon>
        <taxon>Acidianus</taxon>
    </lineage>
</organism>
<keyword evidence="1" id="KW-0812">Transmembrane</keyword>
<evidence type="ECO:0008006" key="4">
    <source>
        <dbReference type="Google" id="ProtNLM"/>
    </source>
</evidence>
<sequence>MRLTIIGFLIIFIGMLLIIFGSISQVTPQSTSSAIGGLVLIGPIPIFFGVGPHQALLPLVTLGIIFTIISIIFFILSIYMFRKNIENR</sequence>
<feature type="transmembrane region" description="Helical" evidence="1">
    <location>
        <begin position="56"/>
        <end position="81"/>
    </location>
</feature>
<keyword evidence="1" id="KW-0472">Membrane</keyword>
<accession>A0A2U9IF44</accession>
<evidence type="ECO:0000313" key="3">
    <source>
        <dbReference type="Proteomes" id="UP000248044"/>
    </source>
</evidence>
<dbReference type="EMBL" id="CP029289">
    <property type="protein sequence ID" value="AWR94564.1"/>
    <property type="molecule type" value="Genomic_DNA"/>
</dbReference>
<dbReference type="NCBIfam" id="TIGR00304">
    <property type="entry name" value="TIGR00304 family membrane protein"/>
    <property type="match status" value="1"/>
</dbReference>
<dbReference type="Pfam" id="PF01998">
    <property type="entry name" value="DUF131"/>
    <property type="match status" value="1"/>
</dbReference>